<dbReference type="EMBL" id="FOXC01000030">
    <property type="protein sequence ID" value="SFP58144.1"/>
    <property type="molecule type" value="Genomic_DNA"/>
</dbReference>
<dbReference type="PANTHER" id="PTHR30136">
    <property type="entry name" value="HELIX-TURN-HELIX TRANSCRIPTIONAL REGULATOR, ICLR FAMILY"/>
    <property type="match status" value="1"/>
</dbReference>
<dbReference type="PANTHER" id="PTHR30136:SF35">
    <property type="entry name" value="HTH-TYPE TRANSCRIPTIONAL REGULATOR RV1719"/>
    <property type="match status" value="1"/>
</dbReference>
<protein>
    <submittedName>
        <fullName evidence="8">DNA-binding transcriptional regulator, IclR family</fullName>
    </submittedName>
    <submittedName>
        <fullName evidence="7">IclR family transcriptional regulator</fullName>
    </submittedName>
</protein>
<feature type="domain" description="HTH iclR-type" evidence="5">
    <location>
        <begin position="2"/>
        <end position="65"/>
    </location>
</feature>
<dbReference type="EMBL" id="BJWI01000065">
    <property type="protein sequence ID" value="GEM02822.1"/>
    <property type="molecule type" value="Genomic_DNA"/>
</dbReference>
<gene>
    <name evidence="7" type="ORF">HHA03_23540</name>
    <name evidence="8" type="ORF">SAMN05421839_13026</name>
</gene>
<dbReference type="Gene3D" id="3.30.450.40">
    <property type="match status" value="1"/>
</dbReference>
<feature type="coiled-coil region" evidence="4">
    <location>
        <begin position="215"/>
        <end position="242"/>
    </location>
</feature>
<dbReference type="PROSITE" id="PS51077">
    <property type="entry name" value="HTH_ICLR"/>
    <property type="match status" value="1"/>
</dbReference>
<sequence>MNKTVLRTISIMELVSNHNKGITLSEISKEIGAPVSSVSDILKSLVYTGMLEIADEKLKYYSIGMKSFLIGRQYVNNINIYDIAMKHVDDLSTKLNNTVFLGRLAGDHLTYIYKSESKRSVSSTCSIGSQSNLHTTAQGKVILAYNADIAEAALKKELKPKTSRSFTDASELRKELAAIRTQGYAIDDREDDEQLYCVSAPIYDVEGKVITAISISGLYDELRDIKEEIKAVKETANIISRKLGYFDDNDEIVMK</sequence>
<dbReference type="Gene3D" id="1.10.10.10">
    <property type="entry name" value="Winged helix-like DNA-binding domain superfamily/Winged helix DNA-binding domain"/>
    <property type="match status" value="1"/>
</dbReference>
<keyword evidence="2 8" id="KW-0238">DNA-binding</keyword>
<dbReference type="SMART" id="SM00346">
    <property type="entry name" value="HTH_ICLR"/>
    <property type="match status" value="1"/>
</dbReference>
<reference evidence="7 10" key="2">
    <citation type="submission" date="2019-07" db="EMBL/GenBank/DDBJ databases">
        <title>Whole genome shotgun sequence of Halolactibacillus halophilus NBRC 100868.</title>
        <authorList>
            <person name="Hosoyama A."/>
            <person name="Uohara A."/>
            <person name="Ohji S."/>
            <person name="Ichikawa N."/>
        </authorList>
    </citation>
    <scope>NUCLEOTIDE SEQUENCE [LARGE SCALE GENOMIC DNA]</scope>
    <source>
        <strain evidence="7 10">NBRC 100868</strain>
    </source>
</reference>
<evidence type="ECO:0000313" key="7">
    <source>
        <dbReference type="EMBL" id="GEM02822.1"/>
    </source>
</evidence>
<name>A0A1I5RHU5_9BACI</name>
<dbReference type="OrthoDB" id="9791752at2"/>
<dbReference type="PROSITE" id="PS51078">
    <property type="entry name" value="ICLR_ED"/>
    <property type="match status" value="1"/>
</dbReference>
<evidence type="ECO:0000313" key="9">
    <source>
        <dbReference type="Proteomes" id="UP000242243"/>
    </source>
</evidence>
<evidence type="ECO:0000259" key="6">
    <source>
        <dbReference type="PROSITE" id="PS51078"/>
    </source>
</evidence>
<keyword evidence="10" id="KW-1185">Reference proteome</keyword>
<dbReference type="GO" id="GO:0003700">
    <property type="term" value="F:DNA-binding transcription factor activity"/>
    <property type="evidence" value="ECO:0007669"/>
    <property type="project" value="TreeGrafter"/>
</dbReference>
<dbReference type="RefSeq" id="WP_159430165.1">
    <property type="nucleotide sequence ID" value="NZ_BJWI01000065.1"/>
</dbReference>
<dbReference type="GO" id="GO:0003677">
    <property type="term" value="F:DNA binding"/>
    <property type="evidence" value="ECO:0007669"/>
    <property type="project" value="UniProtKB-KW"/>
</dbReference>
<dbReference type="Proteomes" id="UP000321547">
    <property type="component" value="Unassembled WGS sequence"/>
</dbReference>
<evidence type="ECO:0000256" key="4">
    <source>
        <dbReference type="SAM" id="Coils"/>
    </source>
</evidence>
<evidence type="ECO:0000259" key="5">
    <source>
        <dbReference type="PROSITE" id="PS51077"/>
    </source>
</evidence>
<evidence type="ECO:0000256" key="2">
    <source>
        <dbReference type="ARBA" id="ARBA00023125"/>
    </source>
</evidence>
<evidence type="ECO:0000313" key="8">
    <source>
        <dbReference type="EMBL" id="SFP58144.1"/>
    </source>
</evidence>
<proteinExistence type="predicted"/>
<dbReference type="STRING" id="306540.SAMN05421839_13026"/>
<keyword evidence="3" id="KW-0804">Transcription</keyword>
<dbReference type="InterPro" id="IPR029016">
    <property type="entry name" value="GAF-like_dom_sf"/>
</dbReference>
<evidence type="ECO:0000256" key="1">
    <source>
        <dbReference type="ARBA" id="ARBA00023015"/>
    </source>
</evidence>
<dbReference type="AlphaFoldDB" id="A0A1I5RHU5"/>
<dbReference type="InterPro" id="IPR014757">
    <property type="entry name" value="Tscrpt_reg_IclR_C"/>
</dbReference>
<dbReference type="InterPro" id="IPR050707">
    <property type="entry name" value="HTH_MetabolicPath_Reg"/>
</dbReference>
<dbReference type="GO" id="GO:0045892">
    <property type="term" value="P:negative regulation of DNA-templated transcription"/>
    <property type="evidence" value="ECO:0007669"/>
    <property type="project" value="UniProtKB-ARBA"/>
</dbReference>
<dbReference type="InterPro" id="IPR036388">
    <property type="entry name" value="WH-like_DNA-bd_sf"/>
</dbReference>
<dbReference type="Pfam" id="PF09339">
    <property type="entry name" value="HTH_IclR"/>
    <property type="match status" value="1"/>
</dbReference>
<dbReference type="SUPFAM" id="SSF46785">
    <property type="entry name" value="Winged helix' DNA-binding domain"/>
    <property type="match status" value="1"/>
</dbReference>
<dbReference type="SUPFAM" id="SSF55781">
    <property type="entry name" value="GAF domain-like"/>
    <property type="match status" value="1"/>
</dbReference>
<organism evidence="8 9">
    <name type="scientific">Halolactibacillus halophilus</name>
    <dbReference type="NCBI Taxonomy" id="306540"/>
    <lineage>
        <taxon>Bacteria</taxon>
        <taxon>Bacillati</taxon>
        <taxon>Bacillota</taxon>
        <taxon>Bacilli</taxon>
        <taxon>Bacillales</taxon>
        <taxon>Bacillaceae</taxon>
        <taxon>Halolactibacillus</taxon>
    </lineage>
</organism>
<dbReference type="InterPro" id="IPR005471">
    <property type="entry name" value="Tscrpt_reg_IclR_N"/>
</dbReference>
<dbReference type="InterPro" id="IPR036390">
    <property type="entry name" value="WH_DNA-bd_sf"/>
</dbReference>
<dbReference type="Proteomes" id="UP000242243">
    <property type="component" value="Unassembled WGS sequence"/>
</dbReference>
<reference evidence="8 9" key="1">
    <citation type="submission" date="2016-10" db="EMBL/GenBank/DDBJ databases">
        <authorList>
            <person name="de Groot N.N."/>
        </authorList>
    </citation>
    <scope>NUCLEOTIDE SEQUENCE [LARGE SCALE GENOMIC DNA]</scope>
    <source>
        <strain evidence="8 9">DSM 17073</strain>
    </source>
</reference>
<dbReference type="Pfam" id="PF01614">
    <property type="entry name" value="IclR_C"/>
    <property type="match status" value="1"/>
</dbReference>
<evidence type="ECO:0000256" key="3">
    <source>
        <dbReference type="ARBA" id="ARBA00023163"/>
    </source>
</evidence>
<evidence type="ECO:0000313" key="10">
    <source>
        <dbReference type="Proteomes" id="UP000321547"/>
    </source>
</evidence>
<keyword evidence="1" id="KW-0805">Transcription regulation</keyword>
<feature type="domain" description="IclR-ED" evidence="6">
    <location>
        <begin position="66"/>
        <end position="245"/>
    </location>
</feature>
<keyword evidence="4" id="KW-0175">Coiled coil</keyword>
<accession>A0A1I5RHU5</accession>